<protein>
    <submittedName>
        <fullName evidence="3">NAD(P)-binding protein</fullName>
    </submittedName>
</protein>
<dbReference type="SUPFAM" id="SSF51735">
    <property type="entry name" value="NAD(P)-binding Rossmann-fold domains"/>
    <property type="match status" value="1"/>
</dbReference>
<organism evidence="3 4">
    <name type="scientific">Cladophialophora carrionii</name>
    <dbReference type="NCBI Taxonomy" id="86049"/>
    <lineage>
        <taxon>Eukaryota</taxon>
        <taxon>Fungi</taxon>
        <taxon>Dikarya</taxon>
        <taxon>Ascomycota</taxon>
        <taxon>Pezizomycotina</taxon>
        <taxon>Eurotiomycetes</taxon>
        <taxon>Chaetothyriomycetidae</taxon>
        <taxon>Chaetothyriales</taxon>
        <taxon>Herpotrichiellaceae</taxon>
        <taxon>Cladophialophora</taxon>
    </lineage>
</organism>
<evidence type="ECO:0000256" key="1">
    <source>
        <dbReference type="ARBA" id="ARBA00006484"/>
    </source>
</evidence>
<dbReference type="Proteomes" id="UP000094526">
    <property type="component" value="Unassembled WGS sequence"/>
</dbReference>
<dbReference type="OrthoDB" id="1933717at2759"/>
<dbReference type="GO" id="GO:0050664">
    <property type="term" value="F:oxidoreductase activity, acting on NAD(P)H, oxygen as acceptor"/>
    <property type="evidence" value="ECO:0007669"/>
    <property type="project" value="TreeGrafter"/>
</dbReference>
<dbReference type="InterPro" id="IPR036291">
    <property type="entry name" value="NAD(P)-bd_dom_sf"/>
</dbReference>
<dbReference type="InterPro" id="IPR002347">
    <property type="entry name" value="SDR_fam"/>
</dbReference>
<dbReference type="STRING" id="86049.A0A1C1CYG6"/>
<dbReference type="VEuPathDB" id="FungiDB:CLCR_10567"/>
<dbReference type="GO" id="GO:0016616">
    <property type="term" value="F:oxidoreductase activity, acting on the CH-OH group of donors, NAD or NADP as acceptor"/>
    <property type="evidence" value="ECO:0007669"/>
    <property type="project" value="UniProtKB-ARBA"/>
</dbReference>
<comment type="similarity">
    <text evidence="1">Belongs to the short-chain dehydrogenases/reductases (SDR) family.</text>
</comment>
<dbReference type="CDD" id="cd05233">
    <property type="entry name" value="SDR_c"/>
    <property type="match status" value="1"/>
</dbReference>
<dbReference type="VEuPathDB" id="FungiDB:G647_00506"/>
<reference evidence="4" key="1">
    <citation type="submission" date="2015-07" db="EMBL/GenBank/DDBJ databases">
        <authorList>
            <person name="Teixeira M.M."/>
            <person name="Souza R.C."/>
            <person name="Almeida L.G."/>
            <person name="Vicente V.A."/>
            <person name="de Hoog S."/>
            <person name="Bocca A.L."/>
            <person name="de Almeida S.R."/>
            <person name="Vasconcelos A.T."/>
            <person name="Felipe M.S."/>
        </authorList>
    </citation>
    <scope>NUCLEOTIDE SEQUENCE [LARGE SCALE GENOMIC DNA]</scope>
    <source>
        <strain evidence="4">KSF</strain>
    </source>
</reference>
<dbReference type="EMBL" id="LGRB01000008">
    <property type="protein sequence ID" value="OCT53545.1"/>
    <property type="molecule type" value="Genomic_DNA"/>
</dbReference>
<gene>
    <name evidence="3" type="ORF">CLCR_10567</name>
</gene>
<proteinExistence type="inferred from homology"/>
<evidence type="ECO:0000256" key="2">
    <source>
        <dbReference type="ARBA" id="ARBA00023002"/>
    </source>
</evidence>
<keyword evidence="4" id="KW-1185">Reference proteome</keyword>
<comment type="caution">
    <text evidence="3">The sequence shown here is derived from an EMBL/GenBank/DDBJ whole genome shotgun (WGS) entry which is preliminary data.</text>
</comment>
<name>A0A1C1CYG6_9EURO</name>
<dbReference type="AlphaFoldDB" id="A0A1C1CYG6"/>
<dbReference type="PANTHER" id="PTHR43008">
    <property type="entry name" value="BENZIL REDUCTASE"/>
    <property type="match status" value="1"/>
</dbReference>
<dbReference type="PANTHER" id="PTHR43008:SF7">
    <property type="entry name" value="SHORT CHAIN DEHYDROGENASE_REDUCTASE (AFU_ORTHOLOGUE AFUA_2G00830)"/>
    <property type="match status" value="1"/>
</dbReference>
<evidence type="ECO:0000313" key="4">
    <source>
        <dbReference type="Proteomes" id="UP000094526"/>
    </source>
</evidence>
<keyword evidence="2" id="KW-0560">Oxidoreductase</keyword>
<evidence type="ECO:0000313" key="3">
    <source>
        <dbReference type="EMBL" id="OCT53545.1"/>
    </source>
</evidence>
<sequence length="318" mass="35191">MASGRWPPHYGMQFTNTLHQKAEGPTLPENNPSPGYIVVVTGAGKGLGVYISLAYARAGVTGICISSRTQGDLDALEKQLVEVNPKLEILSSLCDTTKPEAVKSLAEQVRQKWKGRLDVVVANAGVISKYVYDVDPVTGEKSNRRLPRGIVEDDDFQRVIDINLLGSYYVAKYFTPILVAPENPSAVRSYIVMTSLASQLTQSNFVPTAYNVAKLANNRMVEHMAEDHKAQGLLAFAVHPGAVLTPQTEHHSTQKGDAWDTLMSEDIGLCGGWLTWLTKERRDWLSGRYLAVTWDVDELQAKKDEIVNEDKLKFKMTV</sequence>
<dbReference type="Pfam" id="PF00106">
    <property type="entry name" value="adh_short"/>
    <property type="match status" value="1"/>
</dbReference>
<dbReference type="Gene3D" id="3.40.50.720">
    <property type="entry name" value="NAD(P)-binding Rossmann-like Domain"/>
    <property type="match status" value="1"/>
</dbReference>
<dbReference type="PRINTS" id="PR00081">
    <property type="entry name" value="GDHRDH"/>
</dbReference>
<dbReference type="eggNOG" id="KOG0725">
    <property type="taxonomic scope" value="Eukaryota"/>
</dbReference>
<accession>A0A1C1CYG6</accession>